<proteinExistence type="inferred from homology"/>
<dbReference type="InParanoid" id="A0A218Z327"/>
<comment type="function">
    <text evidence="17">This magnesium-dependent enzyme catalyzes the hydrolysis of ATP coupled with the transport of calcium. Transports the calcium to the vacuole and participates in the control of the cytosolic free calcium.</text>
</comment>
<keyword evidence="8 18" id="KW-0106">Calcium</keyword>
<dbReference type="SUPFAM" id="SSF81665">
    <property type="entry name" value="Calcium ATPase, transmembrane domain M"/>
    <property type="match status" value="1"/>
</dbReference>
<dbReference type="Pfam" id="PF08282">
    <property type="entry name" value="Hydrolase_3"/>
    <property type="match status" value="1"/>
</dbReference>
<evidence type="ECO:0000313" key="23">
    <source>
        <dbReference type="EMBL" id="OWP01645.1"/>
    </source>
</evidence>
<dbReference type="GO" id="GO:0006874">
    <property type="term" value="P:intracellular calcium ion homeostasis"/>
    <property type="evidence" value="ECO:0007669"/>
    <property type="project" value="TreeGrafter"/>
</dbReference>
<keyword evidence="10" id="KW-0460">Magnesium</keyword>
<dbReference type="SFLD" id="SFLDG00002">
    <property type="entry name" value="C1.7:_P-type_atpase_like"/>
    <property type="match status" value="1"/>
</dbReference>
<dbReference type="OrthoDB" id="3352408at2759"/>
<evidence type="ECO:0000256" key="17">
    <source>
        <dbReference type="ARBA" id="ARBA00059328"/>
    </source>
</evidence>
<dbReference type="InterPro" id="IPR008250">
    <property type="entry name" value="ATPase_P-typ_transduc_dom_A_sf"/>
</dbReference>
<dbReference type="InterPro" id="IPR059000">
    <property type="entry name" value="ATPase_P-type_domA"/>
</dbReference>
<feature type="transmembrane region" description="Helical" evidence="18">
    <location>
        <begin position="407"/>
        <end position="428"/>
    </location>
</feature>
<keyword evidence="24" id="KW-1185">Reference proteome</keyword>
<dbReference type="InterPro" id="IPR006408">
    <property type="entry name" value="P-type_ATPase_IIB"/>
</dbReference>
<feature type="transmembrane region" description="Helical" evidence="18">
    <location>
        <begin position="448"/>
        <end position="475"/>
    </location>
</feature>
<protein>
    <recommendedName>
        <fullName evidence="18">Calcium-transporting ATPase</fullName>
        <ecNumber evidence="18">7.2.2.10</ecNumber>
    </recommendedName>
</protein>
<dbReference type="InterPro" id="IPR004014">
    <property type="entry name" value="ATPase_P-typ_cation-transptr_N"/>
</dbReference>
<evidence type="ECO:0000256" key="12">
    <source>
        <dbReference type="ARBA" id="ARBA00022989"/>
    </source>
</evidence>
<feature type="transmembrane region" description="Helical" evidence="18">
    <location>
        <begin position="947"/>
        <end position="972"/>
    </location>
</feature>
<feature type="region of interest" description="Disordered" evidence="19">
    <location>
        <begin position="1"/>
        <end position="71"/>
    </location>
</feature>
<evidence type="ECO:0000256" key="15">
    <source>
        <dbReference type="ARBA" id="ARBA00038148"/>
    </source>
</evidence>
<keyword evidence="4 18" id="KW-0109">Calcium transport</keyword>
<feature type="compositionally biased region" description="Polar residues" evidence="19">
    <location>
        <begin position="29"/>
        <end position="42"/>
    </location>
</feature>
<keyword evidence="7 18" id="KW-0547">Nucleotide-binding</keyword>
<evidence type="ECO:0000256" key="2">
    <source>
        <dbReference type="ARBA" id="ARBA00022448"/>
    </source>
</evidence>
<dbReference type="Gene3D" id="3.40.1110.10">
    <property type="entry name" value="Calcium-transporting ATPase, cytoplasmic domain N"/>
    <property type="match status" value="1"/>
</dbReference>
<evidence type="ECO:0000256" key="9">
    <source>
        <dbReference type="ARBA" id="ARBA00022840"/>
    </source>
</evidence>
<keyword evidence="2 18" id="KW-0813">Transport</keyword>
<dbReference type="GO" id="GO:0005886">
    <property type="term" value="C:plasma membrane"/>
    <property type="evidence" value="ECO:0007669"/>
    <property type="project" value="TreeGrafter"/>
</dbReference>
<feature type="domain" description="Cation-transporting P-type ATPase C-terminal" evidence="21">
    <location>
        <begin position="903"/>
        <end position="1078"/>
    </location>
</feature>
<dbReference type="PANTHER" id="PTHR24093">
    <property type="entry name" value="CATION TRANSPORTING ATPASE"/>
    <property type="match status" value="1"/>
</dbReference>
<comment type="function">
    <text evidence="18">Catalyzes the hydrolysis of ATP coupled with the transport of calcium.</text>
</comment>
<evidence type="ECO:0000256" key="6">
    <source>
        <dbReference type="ARBA" id="ARBA00022723"/>
    </source>
</evidence>
<dbReference type="InterPro" id="IPR036412">
    <property type="entry name" value="HAD-like_sf"/>
</dbReference>
<gene>
    <name evidence="23" type="ORF">B2J93_2161</name>
</gene>
<feature type="domain" description="P-type ATPase A" evidence="20">
    <location>
        <begin position="272"/>
        <end position="388"/>
    </location>
</feature>
<feature type="transmembrane region" description="Helical" evidence="18">
    <location>
        <begin position="1059"/>
        <end position="1078"/>
    </location>
</feature>
<keyword evidence="9 18" id="KW-0067">ATP-binding</keyword>
<evidence type="ECO:0000259" key="21">
    <source>
        <dbReference type="Pfam" id="PF00689"/>
    </source>
</evidence>
<dbReference type="Pfam" id="PF00690">
    <property type="entry name" value="Cation_ATPase_N"/>
    <property type="match status" value="1"/>
</dbReference>
<reference evidence="23 24" key="1">
    <citation type="submission" date="2017-04" db="EMBL/GenBank/DDBJ databases">
        <title>Draft genome sequence of Marssonina coronaria NL1: causal agent of apple blotch.</title>
        <authorList>
            <person name="Cheng Q."/>
        </authorList>
    </citation>
    <scope>NUCLEOTIDE SEQUENCE [LARGE SCALE GENOMIC DNA]</scope>
    <source>
        <strain evidence="23 24">NL1</strain>
    </source>
</reference>
<keyword evidence="6" id="KW-0479">Metal-binding</keyword>
<feature type="transmembrane region" description="Helical" evidence="18">
    <location>
        <begin position="1026"/>
        <end position="1047"/>
    </location>
</feature>
<evidence type="ECO:0000256" key="8">
    <source>
        <dbReference type="ARBA" id="ARBA00022837"/>
    </source>
</evidence>
<dbReference type="InterPro" id="IPR006068">
    <property type="entry name" value="ATPase_P-typ_cation-transptr_C"/>
</dbReference>
<evidence type="ECO:0000256" key="10">
    <source>
        <dbReference type="ARBA" id="ARBA00022842"/>
    </source>
</evidence>
<feature type="transmembrane region" description="Helical" evidence="18">
    <location>
        <begin position="235"/>
        <end position="255"/>
    </location>
</feature>
<dbReference type="InterPro" id="IPR023214">
    <property type="entry name" value="HAD_sf"/>
</dbReference>
<dbReference type="GO" id="GO:0005388">
    <property type="term" value="F:P-type calcium transporter activity"/>
    <property type="evidence" value="ECO:0007669"/>
    <property type="project" value="UniProtKB-EC"/>
</dbReference>
<evidence type="ECO:0000259" key="22">
    <source>
        <dbReference type="Pfam" id="PF00690"/>
    </source>
</evidence>
<keyword evidence="12 18" id="KW-1133">Transmembrane helix</keyword>
<dbReference type="Pfam" id="PF13246">
    <property type="entry name" value="Cation_ATPase"/>
    <property type="match status" value="1"/>
</dbReference>
<feature type="domain" description="Cation-transporting P-type ATPase N-terminal" evidence="22">
    <location>
        <begin position="158"/>
        <end position="209"/>
    </location>
</feature>
<organism evidence="23 24">
    <name type="scientific">Diplocarpon coronariae</name>
    <dbReference type="NCBI Taxonomy" id="2795749"/>
    <lineage>
        <taxon>Eukaryota</taxon>
        <taxon>Fungi</taxon>
        <taxon>Dikarya</taxon>
        <taxon>Ascomycota</taxon>
        <taxon>Pezizomycotina</taxon>
        <taxon>Leotiomycetes</taxon>
        <taxon>Helotiales</taxon>
        <taxon>Drepanopezizaceae</taxon>
        <taxon>Diplocarpon</taxon>
    </lineage>
</organism>
<dbReference type="InterPro" id="IPR023298">
    <property type="entry name" value="ATPase_P-typ_TM_dom_sf"/>
</dbReference>
<dbReference type="FunCoup" id="A0A218Z327">
    <property type="interactions" value="414"/>
</dbReference>
<evidence type="ECO:0000256" key="13">
    <source>
        <dbReference type="ARBA" id="ARBA00023065"/>
    </source>
</evidence>
<comment type="caution">
    <text evidence="23">The sequence shown here is derived from an EMBL/GenBank/DDBJ whole genome shotgun (WGS) entry which is preliminary data.</text>
</comment>
<evidence type="ECO:0000256" key="5">
    <source>
        <dbReference type="ARBA" id="ARBA00022692"/>
    </source>
</evidence>
<evidence type="ECO:0000256" key="7">
    <source>
        <dbReference type="ARBA" id="ARBA00022741"/>
    </source>
</evidence>
<evidence type="ECO:0000256" key="16">
    <source>
        <dbReference type="ARBA" id="ARBA00048694"/>
    </source>
</evidence>
<comment type="subcellular location">
    <subcellularLocation>
        <location evidence="18">Membrane</location>
        <topology evidence="18">Multi-pass membrane protein</topology>
    </subcellularLocation>
    <subcellularLocation>
        <location evidence="1">Vacuole membrane</location>
        <topology evidence="1">Multi-pass membrane protein</topology>
    </subcellularLocation>
</comment>
<dbReference type="SUPFAM" id="SSF81653">
    <property type="entry name" value="Calcium ATPase, transduction domain A"/>
    <property type="match status" value="1"/>
</dbReference>
<dbReference type="NCBIfam" id="TIGR01517">
    <property type="entry name" value="ATPase-IIB_Ca"/>
    <property type="match status" value="1"/>
</dbReference>
<feature type="compositionally biased region" description="Polar residues" evidence="19">
    <location>
        <begin position="51"/>
        <end position="61"/>
    </location>
</feature>
<dbReference type="SFLD" id="SFLDF00027">
    <property type="entry name" value="p-type_atpase"/>
    <property type="match status" value="1"/>
</dbReference>
<dbReference type="STRING" id="503106.A0A218Z327"/>
<dbReference type="GO" id="GO:0046872">
    <property type="term" value="F:metal ion binding"/>
    <property type="evidence" value="ECO:0007669"/>
    <property type="project" value="UniProtKB-KW"/>
</dbReference>
<evidence type="ECO:0000256" key="18">
    <source>
        <dbReference type="RuleBase" id="RU361146"/>
    </source>
</evidence>
<dbReference type="InterPro" id="IPR018303">
    <property type="entry name" value="ATPase_P-typ_P_site"/>
</dbReference>
<evidence type="ECO:0000313" key="24">
    <source>
        <dbReference type="Proteomes" id="UP000242519"/>
    </source>
</evidence>
<evidence type="ECO:0000256" key="14">
    <source>
        <dbReference type="ARBA" id="ARBA00023136"/>
    </source>
</evidence>
<dbReference type="InterPro" id="IPR001757">
    <property type="entry name" value="P_typ_ATPase"/>
</dbReference>
<dbReference type="InterPro" id="IPR023299">
    <property type="entry name" value="ATPase_P-typ_cyto_dom_N"/>
</dbReference>
<dbReference type="EMBL" id="MZNU01000266">
    <property type="protein sequence ID" value="OWP01645.1"/>
    <property type="molecule type" value="Genomic_DNA"/>
</dbReference>
<keyword evidence="13 18" id="KW-0406">Ion transport</keyword>
<dbReference type="Proteomes" id="UP000242519">
    <property type="component" value="Unassembled WGS sequence"/>
</dbReference>
<comment type="caution">
    <text evidence="18">Lacks conserved residue(s) required for the propagation of feature annotation.</text>
</comment>
<evidence type="ECO:0000256" key="19">
    <source>
        <dbReference type="SAM" id="MobiDB-lite"/>
    </source>
</evidence>
<dbReference type="Gene3D" id="3.40.50.1000">
    <property type="entry name" value="HAD superfamily/HAD-like"/>
    <property type="match status" value="1"/>
</dbReference>
<comment type="similarity">
    <text evidence="15 18">Belongs to the cation transport ATPase (P-type) (TC 3.A.3) family.</text>
</comment>
<dbReference type="SFLD" id="SFLDS00003">
    <property type="entry name" value="Haloacid_Dehalogenase"/>
    <property type="match status" value="1"/>
</dbReference>
<keyword evidence="14 18" id="KW-0472">Membrane</keyword>
<dbReference type="EC" id="7.2.2.10" evidence="18"/>
<accession>A0A218Z327</accession>
<keyword evidence="5 18" id="KW-0812">Transmembrane</keyword>
<dbReference type="FunFam" id="3.40.50.1000:FF:000018">
    <property type="entry name" value="Calcium-transporting ATPase"/>
    <property type="match status" value="1"/>
</dbReference>
<dbReference type="Pfam" id="PF00122">
    <property type="entry name" value="E1-E2_ATPase"/>
    <property type="match status" value="1"/>
</dbReference>
<dbReference type="AlphaFoldDB" id="A0A218Z327"/>
<evidence type="ECO:0000256" key="3">
    <source>
        <dbReference type="ARBA" id="ARBA00022554"/>
    </source>
</evidence>
<dbReference type="NCBIfam" id="TIGR01494">
    <property type="entry name" value="ATPase_P-type"/>
    <property type="match status" value="2"/>
</dbReference>
<evidence type="ECO:0000256" key="1">
    <source>
        <dbReference type="ARBA" id="ARBA00004128"/>
    </source>
</evidence>
<evidence type="ECO:0000259" key="20">
    <source>
        <dbReference type="Pfam" id="PF00122"/>
    </source>
</evidence>
<dbReference type="GO" id="GO:0005774">
    <property type="term" value="C:vacuolar membrane"/>
    <property type="evidence" value="ECO:0007669"/>
    <property type="project" value="UniProtKB-SubCell"/>
</dbReference>
<dbReference type="PROSITE" id="PS00154">
    <property type="entry name" value="ATPASE_E1_E2"/>
    <property type="match status" value="1"/>
</dbReference>
<comment type="catalytic activity">
    <reaction evidence="16 18">
        <text>Ca(2+)(in) + ATP + H2O = Ca(2+)(out) + ADP + phosphate + H(+)</text>
        <dbReference type="Rhea" id="RHEA:18105"/>
        <dbReference type="ChEBI" id="CHEBI:15377"/>
        <dbReference type="ChEBI" id="CHEBI:15378"/>
        <dbReference type="ChEBI" id="CHEBI:29108"/>
        <dbReference type="ChEBI" id="CHEBI:30616"/>
        <dbReference type="ChEBI" id="CHEBI:43474"/>
        <dbReference type="ChEBI" id="CHEBI:456216"/>
        <dbReference type="EC" id="7.2.2.10"/>
    </reaction>
</comment>
<dbReference type="FunFam" id="1.20.1110.10:FF:000039">
    <property type="entry name" value="Calcium-transporting ATPase"/>
    <property type="match status" value="1"/>
</dbReference>
<evidence type="ECO:0000256" key="11">
    <source>
        <dbReference type="ARBA" id="ARBA00022967"/>
    </source>
</evidence>
<keyword evidence="11" id="KW-1278">Translocase</keyword>
<dbReference type="FunFam" id="2.70.150.10:FF:000028">
    <property type="entry name" value="Calcium-transporting ATPase"/>
    <property type="match status" value="1"/>
</dbReference>
<dbReference type="PANTHER" id="PTHR24093:SF346">
    <property type="entry name" value="CALCIUM-TRANSPORTING ATPASE"/>
    <property type="match status" value="1"/>
</dbReference>
<dbReference type="Gene3D" id="2.70.150.10">
    <property type="entry name" value="Calcium-transporting ATPase, cytoplasmic transduction domain A"/>
    <property type="match status" value="1"/>
</dbReference>
<dbReference type="PRINTS" id="PR00119">
    <property type="entry name" value="CATATPASE"/>
</dbReference>
<dbReference type="CDD" id="cd02081">
    <property type="entry name" value="P-type_ATPase_Ca_PMCA-like"/>
    <property type="match status" value="1"/>
</dbReference>
<dbReference type="GO" id="GO:0016887">
    <property type="term" value="F:ATP hydrolysis activity"/>
    <property type="evidence" value="ECO:0007669"/>
    <property type="project" value="InterPro"/>
</dbReference>
<dbReference type="GO" id="GO:0005524">
    <property type="term" value="F:ATP binding"/>
    <property type="evidence" value="ECO:0007669"/>
    <property type="project" value="UniProtKB-KW"/>
</dbReference>
<name>A0A218Z327_9HELO</name>
<dbReference type="Gene3D" id="1.20.1110.10">
    <property type="entry name" value="Calcium-transporting ATPase, transmembrane domain"/>
    <property type="match status" value="1"/>
</dbReference>
<sequence length="1165" mass="124903">MLGVPRIQTGGLAAQNEEDETAGGRPRATSDTSFLSAQSAQTLLAPGTPGGASTTSSITFQDTDHALSPDPGSEADFKVQDNKFAFSPGQLNKLLNPKSLAAFTALGGVPGIERGLRTDINAGLSIDEGALEGTVSFQEVTKSPGFKGESAAELATAQAGQQPGSFSDRIRIFDKNVIPTKKATPLWRLMWMAYQDKVLLLLTGAAVISLSLGLYETFRDHPDEEEGEGGAKVDWVEGVAIIVAIVIVVVVGSMNDWQKERAFVKLNAKKDDREVKVIRSGKSIVINVHDVLVGDVLHLEPGDMVPADGIFIGGHNVKCDESSATGESDSLRKTPGAQVTRLLEEGHTNQKNLDPFIISGAKVLEGVGTYLVTSVGVNSSFGKIMMSMRTEPEETPLQVKLGRMASAIAKLGSSAAGLLFFVLLIRFLASLSGDNRTGSEKASDFTDILIVAITIIVVAVPEGLPLAVTLALAFATTRLLKDNNLVRILKACEVMGNATTVCSDKTGTLTTNKMAVVAGTFGPETFEAESAASFSAKIPKEVRELLVKSIAVNSTAFEGIEDGVPTFIGSKTEMALLNFAKDHFAMDTLTNERANAEIVQLFPFDSNKKSMGVVIRHGSQYRLFVKGASEIVLEACSFVADPTTGTVSDISGAAKQRITETISDYAQRSLRTIGLTYKDFPSWPPAGTQTPADPSAAEFDQVFDSMTFSGVVGIQDPVRPGVPEAVAKCQSAGVKVRMVTGDNIITARAIARECGIVGASDDANDTVMEGPEFRKLSDEAMIEILPRLAVLARSSPQDKQILVQKLRSMDETVAVTGDGTNDGPALKAADVGFSMGIAGTEVAKEASAIILMDDNFASIVKALMWGRAVNDAVAKFLQFQLTVNITAVTLAFVSAVASSEMESVLTAVQLLWVNLIMDTFAALALATDPPTPEILNRKPAGKKAPLITMNMWKMIVGQAIFQLIVTFVLHFAGEQILGYDSSNPDRELELNTMVFNTFVWMQIFNEFNNRRLDNQFNIFVGLHRNYFFIAINILMVGLQIAIIFLGGEAFSITRIDGTQWAICVVLAALSLPMGILVRCFPDPWFERIAATVGGPFAAVYRAVKRFSSRMWSQLPSIRKKPTTAVAEASAEKTGRVPTPPVVVTEHVPEITIEGEPGDEEKGAIR</sequence>
<dbReference type="InterPro" id="IPR044492">
    <property type="entry name" value="P_typ_ATPase_HD_dom"/>
</dbReference>
<feature type="transmembrane region" description="Helical" evidence="18">
    <location>
        <begin position="198"/>
        <end position="215"/>
    </location>
</feature>
<keyword evidence="3" id="KW-0926">Vacuole</keyword>
<dbReference type="SUPFAM" id="SSF56784">
    <property type="entry name" value="HAD-like"/>
    <property type="match status" value="1"/>
</dbReference>
<dbReference type="SUPFAM" id="SSF81660">
    <property type="entry name" value="Metal cation-transporting ATPase, ATP-binding domain N"/>
    <property type="match status" value="1"/>
</dbReference>
<evidence type="ECO:0000256" key="4">
    <source>
        <dbReference type="ARBA" id="ARBA00022568"/>
    </source>
</evidence>
<dbReference type="Pfam" id="PF00689">
    <property type="entry name" value="Cation_ATPase_C"/>
    <property type="match status" value="1"/>
</dbReference>